<accession>A0A502FII0</accession>
<organism evidence="1 2">
    <name type="scientific">Muricoccus nepalensis</name>
    <dbReference type="NCBI Taxonomy" id="1854500"/>
    <lineage>
        <taxon>Bacteria</taxon>
        <taxon>Pseudomonadati</taxon>
        <taxon>Pseudomonadota</taxon>
        <taxon>Alphaproteobacteria</taxon>
        <taxon>Acetobacterales</taxon>
        <taxon>Roseomonadaceae</taxon>
        <taxon>Muricoccus</taxon>
    </lineage>
</organism>
<name>A0A502FII0_9PROT</name>
<evidence type="ECO:0008006" key="3">
    <source>
        <dbReference type="Google" id="ProtNLM"/>
    </source>
</evidence>
<sequence>MLTLARRRAILVDGVEVERTPLLVPSFSSKGFPDVAKVVAATSEVIDGPALVSAYDLWHKKVEPPFDFAPLLFLDSGGYEAGRDVELSDVGDREHSPRPWSRDKHEEVLAGWTPAVPSVLISYDHPDERLPVADQIDRARSLAPGRKGIAREILLKPETTQQRFLQMDTLLQPKHVRALGDFDVIGVTEKEVGNSLLDRMRNIAHLRRAIDGVGLEQIPIHIFGSLDTVSTPLYFLAGADIFDGLTWLRYAFHRGLTIYRHNYAALDLGLNTRAHVVDGRCWFSNYYYMKDMELEMRRFLSTGDFASFEHHSDLFRKAHESLLEALEG</sequence>
<dbReference type="GO" id="GO:0006400">
    <property type="term" value="P:tRNA modification"/>
    <property type="evidence" value="ECO:0007669"/>
    <property type="project" value="InterPro"/>
</dbReference>
<dbReference type="InterPro" id="IPR036511">
    <property type="entry name" value="TGT-like_sf"/>
</dbReference>
<proteinExistence type="predicted"/>
<gene>
    <name evidence="1" type="ORF">EAH89_21455</name>
</gene>
<comment type="caution">
    <text evidence="1">The sequence shown here is derived from an EMBL/GenBank/DDBJ whole genome shotgun (WGS) entry which is preliminary data.</text>
</comment>
<dbReference type="SUPFAM" id="SSF51713">
    <property type="entry name" value="tRNA-guanine transglycosylase"/>
    <property type="match status" value="1"/>
</dbReference>
<dbReference type="AlphaFoldDB" id="A0A502FII0"/>
<dbReference type="Proteomes" id="UP000317078">
    <property type="component" value="Unassembled WGS sequence"/>
</dbReference>
<reference evidence="1 2" key="1">
    <citation type="journal article" date="2019" name="Environ. Microbiol.">
        <title>Species interactions and distinct microbial communities in high Arctic permafrost affected cryosols are associated with the CH4 and CO2 gas fluxes.</title>
        <authorList>
            <person name="Altshuler I."/>
            <person name="Hamel J."/>
            <person name="Turney S."/>
            <person name="Magnuson E."/>
            <person name="Levesque R."/>
            <person name="Greer C."/>
            <person name="Whyte L.G."/>
        </authorList>
    </citation>
    <scope>NUCLEOTIDE SEQUENCE [LARGE SCALE GENOMIC DNA]</scope>
    <source>
        <strain evidence="1 2">S9.3B</strain>
    </source>
</reference>
<keyword evidence="2" id="KW-1185">Reference proteome</keyword>
<dbReference type="OrthoDB" id="8457080at2"/>
<evidence type="ECO:0000313" key="2">
    <source>
        <dbReference type="Proteomes" id="UP000317078"/>
    </source>
</evidence>
<evidence type="ECO:0000313" key="1">
    <source>
        <dbReference type="EMBL" id="TPG49280.1"/>
    </source>
</evidence>
<dbReference type="EMBL" id="RCZP01000029">
    <property type="protein sequence ID" value="TPG49280.1"/>
    <property type="molecule type" value="Genomic_DNA"/>
</dbReference>
<protein>
    <recommendedName>
        <fullName evidence="3">DUF993 family protein</fullName>
    </recommendedName>
</protein>